<dbReference type="GO" id="GO:0015833">
    <property type="term" value="P:peptide transport"/>
    <property type="evidence" value="ECO:0007669"/>
    <property type="project" value="TreeGrafter"/>
</dbReference>
<dbReference type="Gene3D" id="3.90.76.10">
    <property type="entry name" value="Dipeptide-binding Protein, Domain 1"/>
    <property type="match status" value="1"/>
</dbReference>
<dbReference type="PANTHER" id="PTHR30290:SF83">
    <property type="entry name" value="ABC TRANSPORTER SUBSTRATE-BINDING PROTEIN"/>
    <property type="match status" value="1"/>
</dbReference>
<dbReference type="OrthoDB" id="9046151at2"/>
<dbReference type="STRING" id="546874.SAMN04488544_2701"/>
<keyword evidence="1" id="KW-0732">Signal</keyword>
<dbReference type="Pfam" id="PF00496">
    <property type="entry name" value="SBP_bac_5"/>
    <property type="match status" value="1"/>
</dbReference>
<dbReference type="GO" id="GO:0043190">
    <property type="term" value="C:ATP-binding cassette (ABC) transporter complex"/>
    <property type="evidence" value="ECO:0007669"/>
    <property type="project" value="InterPro"/>
</dbReference>
<evidence type="ECO:0000313" key="4">
    <source>
        <dbReference type="Proteomes" id="UP000198825"/>
    </source>
</evidence>
<proteinExistence type="predicted"/>
<accession>A0A1H2MU47</accession>
<dbReference type="Proteomes" id="UP000198825">
    <property type="component" value="Chromosome I"/>
</dbReference>
<dbReference type="Gene3D" id="3.10.105.10">
    <property type="entry name" value="Dipeptide-binding Protein, Domain 3"/>
    <property type="match status" value="1"/>
</dbReference>
<dbReference type="EMBL" id="LT629799">
    <property type="protein sequence ID" value="SDU96602.1"/>
    <property type="molecule type" value="Genomic_DNA"/>
</dbReference>
<feature type="domain" description="Solute-binding protein family 5" evidence="2">
    <location>
        <begin position="88"/>
        <end position="469"/>
    </location>
</feature>
<evidence type="ECO:0000313" key="3">
    <source>
        <dbReference type="EMBL" id="SDU96602.1"/>
    </source>
</evidence>
<dbReference type="SUPFAM" id="SSF53850">
    <property type="entry name" value="Periplasmic binding protein-like II"/>
    <property type="match status" value="1"/>
</dbReference>
<reference evidence="4" key="1">
    <citation type="submission" date="2016-10" db="EMBL/GenBank/DDBJ databases">
        <authorList>
            <person name="Varghese N."/>
            <person name="Submissions S."/>
        </authorList>
    </citation>
    <scope>NUCLEOTIDE SEQUENCE [LARGE SCALE GENOMIC DNA]</scope>
    <source>
        <strain evidence="4">DSM 21743</strain>
    </source>
</reference>
<dbReference type="GO" id="GO:1904680">
    <property type="term" value="F:peptide transmembrane transporter activity"/>
    <property type="evidence" value="ECO:0007669"/>
    <property type="project" value="TreeGrafter"/>
</dbReference>
<gene>
    <name evidence="3" type="ORF">SAMN04488544_2701</name>
</gene>
<dbReference type="PANTHER" id="PTHR30290">
    <property type="entry name" value="PERIPLASMIC BINDING COMPONENT OF ABC TRANSPORTER"/>
    <property type="match status" value="1"/>
</dbReference>
<name>A0A1H2MU47_9ACTN</name>
<dbReference type="InterPro" id="IPR039424">
    <property type="entry name" value="SBP_5"/>
</dbReference>
<dbReference type="AlphaFoldDB" id="A0A1H2MU47"/>
<protein>
    <submittedName>
        <fullName evidence="3">Oligopeptide transport system substrate-binding protein</fullName>
    </submittedName>
</protein>
<evidence type="ECO:0000259" key="2">
    <source>
        <dbReference type="Pfam" id="PF00496"/>
    </source>
</evidence>
<feature type="chain" id="PRO_5038410933" evidence="1">
    <location>
        <begin position="23"/>
        <end position="547"/>
    </location>
</feature>
<evidence type="ECO:0000256" key="1">
    <source>
        <dbReference type="SAM" id="SignalP"/>
    </source>
</evidence>
<feature type="signal peptide" evidence="1">
    <location>
        <begin position="1"/>
        <end position="22"/>
    </location>
</feature>
<dbReference type="RefSeq" id="WP_091075129.1">
    <property type="nucleotide sequence ID" value="NZ_LT629799.1"/>
</dbReference>
<keyword evidence="4" id="KW-1185">Reference proteome</keyword>
<dbReference type="PIRSF" id="PIRSF002741">
    <property type="entry name" value="MppA"/>
    <property type="match status" value="1"/>
</dbReference>
<dbReference type="PROSITE" id="PS51257">
    <property type="entry name" value="PROKAR_LIPOPROTEIN"/>
    <property type="match status" value="1"/>
</dbReference>
<sequence length="547" mass="57624">MRARTRLLAGAAVTSLALLATACGGGSSSPDAGNSAGTTGGGGGQITVNGCTPKAPLIAGNTSETCGGNIVDAFTAKLVHYNSDTAAPEMDLAESIDTSDNQNFTVKLKSGLTFQDGSPLTSKSFVDAWNYTAYGPNGQAGSYFMTPFDGFADVQCGDADCKQKPKAETMSGLKVVDDTTFTIKTSDKVSNLLTRLGYSAFAPQPQAFFDNPETFGQKPVGAGPFKVDSTGSTETVLSKWADYKGVAPAQVDQVTFRVYQDPSAAYNDVVANNLDVLDQIPPDQLIGDQWQSDLADRFGQRDIGGNDWVTFSPEDPQLKNNVPLRKALSMAIDRTSILNTVFNGTRSAATGWVPPAVDGYKAGACGDACTFDAAKAKAAYDAAGGYKGTLTYTANVDGAGNADMGTAICNSIKNTLGVDCVLNGVNDFATFQKGIDAGEYKGMMRSAWQMDYPSIENFLAPIYSKGADSNWSKYDSPTFADLLNKAAAASTPDEANALYQQAEAQLGTDFPTAPLDYKKANFGWSDRVSNVKITPFGTPDLSSITVK</sequence>
<dbReference type="GO" id="GO:0042597">
    <property type="term" value="C:periplasmic space"/>
    <property type="evidence" value="ECO:0007669"/>
    <property type="project" value="UniProtKB-ARBA"/>
</dbReference>
<organism evidence="3 4">
    <name type="scientific">Microlunatus sagamiharensis</name>
    <dbReference type="NCBI Taxonomy" id="546874"/>
    <lineage>
        <taxon>Bacteria</taxon>
        <taxon>Bacillati</taxon>
        <taxon>Actinomycetota</taxon>
        <taxon>Actinomycetes</taxon>
        <taxon>Propionibacteriales</taxon>
        <taxon>Propionibacteriaceae</taxon>
        <taxon>Microlunatus</taxon>
    </lineage>
</organism>
<dbReference type="CDD" id="cd00995">
    <property type="entry name" value="PBP2_NikA_DppA_OppA_like"/>
    <property type="match status" value="1"/>
</dbReference>
<dbReference type="Gene3D" id="3.40.190.10">
    <property type="entry name" value="Periplasmic binding protein-like II"/>
    <property type="match status" value="1"/>
</dbReference>
<dbReference type="InterPro" id="IPR030678">
    <property type="entry name" value="Peptide/Ni-bd"/>
</dbReference>
<dbReference type="InterPro" id="IPR000914">
    <property type="entry name" value="SBP_5_dom"/>
</dbReference>